<proteinExistence type="predicted"/>
<organism evidence="1 2">
    <name type="scientific">Boeremia exigua</name>
    <dbReference type="NCBI Taxonomy" id="749465"/>
    <lineage>
        <taxon>Eukaryota</taxon>
        <taxon>Fungi</taxon>
        <taxon>Dikarya</taxon>
        <taxon>Ascomycota</taxon>
        <taxon>Pezizomycotina</taxon>
        <taxon>Dothideomycetes</taxon>
        <taxon>Pleosporomycetidae</taxon>
        <taxon>Pleosporales</taxon>
        <taxon>Pleosporineae</taxon>
        <taxon>Didymellaceae</taxon>
        <taxon>Boeremia</taxon>
    </lineage>
</organism>
<name>A0ACC2IQC5_9PLEO</name>
<accession>A0ACC2IQC5</accession>
<sequence length="294" mass="31934">MVKTSARHALLSSTTSAHRNTPQRSVLQSIHSLITMHLYITTLFLAALASAQPPPLATSAPHTAPATSPLCIEPYTGNWQANYNTVFFHHPADPHFTFTIATRYVKFYPPVLATWLEEKGFHTLNASAVPASARCGWTPGETVIRNTRQHGSIHWKRAVDVPSPPSNSSRTRDILSSPLDNTSPHPATLSTIRAILHDNSPDADRYYAMTVLLGTACGTLAVSLLFYALAACAVLVQKRRRERSATNEDVELQPFKPHGLSGAGMRRFEAEGGKQGEEGSSEAPPVYSVDGAGR</sequence>
<evidence type="ECO:0000313" key="2">
    <source>
        <dbReference type="Proteomes" id="UP001153331"/>
    </source>
</evidence>
<evidence type="ECO:0000313" key="1">
    <source>
        <dbReference type="EMBL" id="KAJ8117317.1"/>
    </source>
</evidence>
<dbReference type="EMBL" id="JAPHNI010000057">
    <property type="protein sequence ID" value="KAJ8117317.1"/>
    <property type="molecule type" value="Genomic_DNA"/>
</dbReference>
<protein>
    <submittedName>
        <fullName evidence="1">Uncharacterized protein</fullName>
    </submittedName>
</protein>
<dbReference type="Proteomes" id="UP001153331">
    <property type="component" value="Unassembled WGS sequence"/>
</dbReference>
<reference evidence="1" key="1">
    <citation type="submission" date="2022-11" db="EMBL/GenBank/DDBJ databases">
        <title>Genome Sequence of Boeremia exigua.</title>
        <authorList>
            <person name="Buettner E."/>
        </authorList>
    </citation>
    <scope>NUCLEOTIDE SEQUENCE</scope>
    <source>
        <strain evidence="1">CU02</strain>
    </source>
</reference>
<keyword evidence="2" id="KW-1185">Reference proteome</keyword>
<comment type="caution">
    <text evidence="1">The sequence shown here is derived from an EMBL/GenBank/DDBJ whole genome shotgun (WGS) entry which is preliminary data.</text>
</comment>
<gene>
    <name evidence="1" type="ORF">OPT61_g1459</name>
</gene>